<evidence type="ECO:0000256" key="6">
    <source>
        <dbReference type="ARBA" id="ARBA00022989"/>
    </source>
</evidence>
<dbReference type="GO" id="GO:0033188">
    <property type="term" value="F:sphingomyelin synthase activity"/>
    <property type="evidence" value="ECO:0007669"/>
    <property type="project" value="TreeGrafter"/>
</dbReference>
<name>A0A9W7XZQ0_9FUNG</name>
<comment type="similarity">
    <text evidence="2">Belongs to the sphingomyelin synthase family.</text>
</comment>
<proteinExistence type="inferred from homology"/>
<evidence type="ECO:0000256" key="3">
    <source>
        <dbReference type="ARBA" id="ARBA00022679"/>
    </source>
</evidence>
<feature type="domain" description="Sphingomyelin synthase-like" evidence="11">
    <location>
        <begin position="165"/>
        <end position="235"/>
    </location>
</feature>
<feature type="transmembrane region" description="Helical" evidence="10">
    <location>
        <begin position="30"/>
        <end position="53"/>
    </location>
</feature>
<keyword evidence="6 10" id="KW-1133">Transmembrane helix</keyword>
<dbReference type="PANTHER" id="PTHR21290:SF25">
    <property type="entry name" value="SPHINGOMYELIN SYNTHASE-RELATED PROTEIN 1"/>
    <property type="match status" value="1"/>
</dbReference>
<evidence type="ECO:0000256" key="7">
    <source>
        <dbReference type="ARBA" id="ARBA00023098"/>
    </source>
</evidence>
<gene>
    <name evidence="12" type="ORF">LPJ53_004469</name>
</gene>
<evidence type="ECO:0000256" key="9">
    <source>
        <dbReference type="SAM" id="MobiDB-lite"/>
    </source>
</evidence>
<dbReference type="Pfam" id="PF14360">
    <property type="entry name" value="PAP2_C"/>
    <property type="match status" value="1"/>
</dbReference>
<dbReference type="GO" id="GO:0005886">
    <property type="term" value="C:plasma membrane"/>
    <property type="evidence" value="ECO:0007669"/>
    <property type="project" value="TreeGrafter"/>
</dbReference>
<dbReference type="EMBL" id="JANBOJ010000211">
    <property type="protein sequence ID" value="KAJ1720945.1"/>
    <property type="molecule type" value="Genomic_DNA"/>
</dbReference>
<evidence type="ECO:0000313" key="13">
    <source>
        <dbReference type="Proteomes" id="UP001149813"/>
    </source>
</evidence>
<evidence type="ECO:0000256" key="5">
    <source>
        <dbReference type="ARBA" id="ARBA00022919"/>
    </source>
</evidence>
<sequence>MARPQILQRTVDIGRKGVGFVWRRIRRNWWLDRVCIIFLVSTGIVFGLSYYFMNVMANVASQRSKEIEDALGMRFTLPDVFFEFIGYVDMLWLTDMFDALMFVPTVLLVLSHERPWRVVSRLLLAWGLASLIRITTVAITSVPDPRPTCEYATGNVFTTFTLHRCGDAIYSGHTLIFVICAMVWTSFAPKNLVGRGLTTFVWALCIAGSLIVIANRAHYTIDVILAWYIAPGSWYTVAWFWYWHITKKGRLLRIEFPVEVGRHRDSDLPEKCQRRRVELGLMPDGTPYDPVTLYLNAARGSAELTPPPEGGQVYGPVCESGTLLPVDGLVEEKDDGSPESDRVGEKPDDHVVVAVRQGGSSPGQDAAGELGRGFSKDFGREDSFSEKH</sequence>
<dbReference type="GO" id="GO:0047493">
    <property type="term" value="F:ceramide cholinephosphotransferase activity"/>
    <property type="evidence" value="ECO:0007669"/>
    <property type="project" value="TreeGrafter"/>
</dbReference>
<dbReference type="AlphaFoldDB" id="A0A9W7XZQ0"/>
<dbReference type="GO" id="GO:0000139">
    <property type="term" value="C:Golgi membrane"/>
    <property type="evidence" value="ECO:0007669"/>
    <property type="project" value="TreeGrafter"/>
</dbReference>
<organism evidence="12 13">
    <name type="scientific">Coemansia erecta</name>
    <dbReference type="NCBI Taxonomy" id="147472"/>
    <lineage>
        <taxon>Eukaryota</taxon>
        <taxon>Fungi</taxon>
        <taxon>Fungi incertae sedis</taxon>
        <taxon>Zoopagomycota</taxon>
        <taxon>Kickxellomycotina</taxon>
        <taxon>Kickxellomycetes</taxon>
        <taxon>Kickxellales</taxon>
        <taxon>Kickxellaceae</taxon>
        <taxon>Coemansia</taxon>
    </lineage>
</organism>
<dbReference type="CDD" id="cd01610">
    <property type="entry name" value="PAP2_like"/>
    <property type="match status" value="1"/>
</dbReference>
<reference evidence="12" key="1">
    <citation type="submission" date="2022-07" db="EMBL/GenBank/DDBJ databases">
        <title>Phylogenomic reconstructions and comparative analyses of Kickxellomycotina fungi.</title>
        <authorList>
            <person name="Reynolds N.K."/>
            <person name="Stajich J.E."/>
            <person name="Barry K."/>
            <person name="Grigoriev I.V."/>
            <person name="Crous P."/>
            <person name="Smith M.E."/>
        </authorList>
    </citation>
    <scope>NUCLEOTIDE SEQUENCE</scope>
    <source>
        <strain evidence="12">NBRC 32514</strain>
    </source>
</reference>
<evidence type="ECO:0000256" key="10">
    <source>
        <dbReference type="SAM" id="Phobius"/>
    </source>
</evidence>
<dbReference type="InterPro" id="IPR045221">
    <property type="entry name" value="Sphingomyelin_synth-like"/>
</dbReference>
<keyword evidence="5" id="KW-0746">Sphingolipid metabolism</keyword>
<evidence type="ECO:0000256" key="4">
    <source>
        <dbReference type="ARBA" id="ARBA00022692"/>
    </source>
</evidence>
<keyword evidence="4 10" id="KW-0812">Transmembrane</keyword>
<dbReference type="GO" id="GO:0046513">
    <property type="term" value="P:ceramide biosynthetic process"/>
    <property type="evidence" value="ECO:0007669"/>
    <property type="project" value="TreeGrafter"/>
</dbReference>
<dbReference type="PANTHER" id="PTHR21290">
    <property type="entry name" value="SPHINGOMYELIN SYNTHETASE"/>
    <property type="match status" value="1"/>
</dbReference>
<comment type="caution">
    <text evidence="12">The sequence shown here is derived from an EMBL/GenBank/DDBJ whole genome shotgun (WGS) entry which is preliminary data.</text>
</comment>
<feature type="compositionally biased region" description="Basic and acidic residues" evidence="9">
    <location>
        <begin position="374"/>
        <end position="388"/>
    </location>
</feature>
<feature type="transmembrane region" description="Helical" evidence="10">
    <location>
        <begin position="199"/>
        <end position="219"/>
    </location>
</feature>
<comment type="subcellular location">
    <subcellularLocation>
        <location evidence="1">Membrane</location>
        <topology evidence="1">Multi-pass membrane protein</topology>
    </subcellularLocation>
</comment>
<dbReference type="GO" id="GO:0005789">
    <property type="term" value="C:endoplasmic reticulum membrane"/>
    <property type="evidence" value="ECO:0007669"/>
    <property type="project" value="TreeGrafter"/>
</dbReference>
<feature type="transmembrane region" description="Helical" evidence="10">
    <location>
        <begin position="168"/>
        <end position="187"/>
    </location>
</feature>
<keyword evidence="7" id="KW-0443">Lipid metabolism</keyword>
<protein>
    <recommendedName>
        <fullName evidence="11">Sphingomyelin synthase-like domain-containing protein</fullName>
    </recommendedName>
</protein>
<evidence type="ECO:0000256" key="2">
    <source>
        <dbReference type="ARBA" id="ARBA00005441"/>
    </source>
</evidence>
<evidence type="ECO:0000256" key="1">
    <source>
        <dbReference type="ARBA" id="ARBA00004141"/>
    </source>
</evidence>
<keyword evidence="3" id="KW-0808">Transferase</keyword>
<keyword evidence="8 10" id="KW-0472">Membrane</keyword>
<feature type="transmembrane region" description="Helical" evidence="10">
    <location>
        <begin position="90"/>
        <end position="110"/>
    </location>
</feature>
<dbReference type="OrthoDB" id="422827at2759"/>
<feature type="compositionally biased region" description="Basic and acidic residues" evidence="9">
    <location>
        <begin position="335"/>
        <end position="351"/>
    </location>
</feature>
<feature type="transmembrane region" description="Helical" evidence="10">
    <location>
        <begin position="122"/>
        <end position="142"/>
    </location>
</feature>
<evidence type="ECO:0000256" key="8">
    <source>
        <dbReference type="ARBA" id="ARBA00023136"/>
    </source>
</evidence>
<evidence type="ECO:0000259" key="11">
    <source>
        <dbReference type="Pfam" id="PF14360"/>
    </source>
</evidence>
<feature type="region of interest" description="Disordered" evidence="9">
    <location>
        <begin position="329"/>
        <end position="388"/>
    </location>
</feature>
<dbReference type="InterPro" id="IPR025749">
    <property type="entry name" value="Sphingomyelin_synth-like_dom"/>
</dbReference>
<dbReference type="Proteomes" id="UP001149813">
    <property type="component" value="Unassembled WGS sequence"/>
</dbReference>
<keyword evidence="13" id="KW-1185">Reference proteome</keyword>
<feature type="transmembrane region" description="Helical" evidence="10">
    <location>
        <begin position="225"/>
        <end position="243"/>
    </location>
</feature>
<evidence type="ECO:0000313" key="12">
    <source>
        <dbReference type="EMBL" id="KAJ1720945.1"/>
    </source>
</evidence>
<accession>A0A9W7XZQ0</accession>